<keyword evidence="5 12" id="KW-1133">Transmembrane helix</keyword>
<feature type="region of interest" description="Disordered" evidence="11">
    <location>
        <begin position="232"/>
        <end position="252"/>
    </location>
</feature>
<evidence type="ECO:0000313" key="15">
    <source>
        <dbReference type="Proteomes" id="UP000095300"/>
    </source>
</evidence>
<keyword evidence="6 10" id="KW-0297">G-protein coupled receptor</keyword>
<keyword evidence="15" id="KW-1185">Reference proteome</keyword>
<feature type="domain" description="G-protein coupled receptors family 1 profile" evidence="13">
    <location>
        <begin position="49"/>
        <end position="353"/>
    </location>
</feature>
<feature type="region of interest" description="Disordered" evidence="11">
    <location>
        <begin position="264"/>
        <end position="291"/>
    </location>
</feature>
<feature type="compositionally biased region" description="Polar residues" evidence="11">
    <location>
        <begin position="488"/>
        <end position="512"/>
    </location>
</feature>
<dbReference type="Pfam" id="PF00001">
    <property type="entry name" value="7tm_1"/>
    <property type="match status" value="1"/>
</dbReference>
<dbReference type="CDD" id="cd15210">
    <property type="entry name" value="7tmA_GPR84-like"/>
    <property type="match status" value="1"/>
</dbReference>
<dbReference type="SUPFAM" id="SSF81321">
    <property type="entry name" value="Family A G protein-coupled receptor-like"/>
    <property type="match status" value="1"/>
</dbReference>
<feature type="transmembrane region" description="Helical" evidence="12">
    <location>
        <begin position="336"/>
        <end position="356"/>
    </location>
</feature>
<sequence>MSTDATYDSIAATTDENMTASTVEQLFSPSMLTFAAVMTLLIMVVGIFGNFLTVAALIKCPKVRNVAAAFIMSLCIADLLFCALVLPFSAFRFIEGTWKPRDVLCKMIPFIQYGNIGVSLLCIAMITINRYVMIAHHNSYGKIYKRHWIAAMIVFCWVFSYGMQLPTLVGAWGTFAYDEKLGTCSIREDDHGHSSKTTLFVTAFVIPCIIIIACYTKIFWVVHKSEQRLKRHANKQNSIPNNLRPPPSAAASNMDAANLQSRVSSSSSFSTDVKQESIQKQSTSRIKDQREVRAKRNEWRITKMVLAIFLSFVVCYLPITIAKVADQEVEHPNLHILSYIMLYLSACINPIIYVIMNKQYRKAYRTVIMCEPSRLLPFGKHGTGANGGGGSSAAEKWKDTGLSHNHSRTIVSQMSAVEQPNTSCSSSAQVSAMELTAAQTSTPSAAASDSAANTKESIPVAMAAAAAIPSSIKKDETSAATKPEAAKSYQSLPDQSTENLNLNPNTGCSHPSNNNNNNLKQRNGNNPTTTTRPLKEINRIALVGGDIILEEEEEDEEATQAVAAPKTETAVPYPMEAVATVPAVPPPPPPHITTAVPPAAPTTPAARPVPVYVNASVLHQKKNPSYGQNINVTPDSKNSSKQLLTKTAIPKDSI</sequence>
<dbReference type="SMART" id="SM01381">
    <property type="entry name" value="7TM_GPCR_Srsx"/>
    <property type="match status" value="1"/>
</dbReference>
<accession>A0A1I8Q593</accession>
<evidence type="ECO:0000256" key="4">
    <source>
        <dbReference type="ARBA" id="ARBA00022692"/>
    </source>
</evidence>
<keyword evidence="4 10" id="KW-0812">Transmembrane</keyword>
<dbReference type="OrthoDB" id="10044919at2759"/>
<feature type="transmembrane region" description="Helical" evidence="12">
    <location>
        <begin position="304"/>
        <end position="324"/>
    </location>
</feature>
<feature type="compositionally biased region" description="Low complexity" evidence="11">
    <location>
        <begin position="513"/>
        <end position="531"/>
    </location>
</feature>
<dbReference type="EnsemblMetazoa" id="SCAU014009-RA">
    <property type="protein sequence ID" value="SCAU014009-PA"/>
    <property type="gene ID" value="SCAU014009"/>
</dbReference>
<keyword evidence="9 10" id="KW-0807">Transducer</keyword>
<dbReference type="GO" id="GO:0005886">
    <property type="term" value="C:plasma membrane"/>
    <property type="evidence" value="ECO:0007669"/>
    <property type="project" value="UniProtKB-SubCell"/>
</dbReference>
<evidence type="ECO:0000256" key="2">
    <source>
        <dbReference type="ARBA" id="ARBA00010663"/>
    </source>
</evidence>
<keyword evidence="8 10" id="KW-0675">Receptor</keyword>
<feature type="region of interest" description="Disordered" evidence="11">
    <location>
        <begin position="582"/>
        <end position="603"/>
    </location>
</feature>
<dbReference type="InterPro" id="IPR017452">
    <property type="entry name" value="GPCR_Rhodpsn_7TM"/>
</dbReference>
<evidence type="ECO:0000256" key="11">
    <source>
        <dbReference type="SAM" id="MobiDB-lite"/>
    </source>
</evidence>
<dbReference type="KEGG" id="scac:106083909"/>
<evidence type="ECO:0000256" key="8">
    <source>
        <dbReference type="ARBA" id="ARBA00023170"/>
    </source>
</evidence>
<protein>
    <recommendedName>
        <fullName evidence="13">G-protein coupled receptors family 1 profile domain-containing protein</fullName>
    </recommendedName>
</protein>
<reference evidence="14" key="1">
    <citation type="submission" date="2020-05" db="UniProtKB">
        <authorList>
            <consortium name="EnsemblMetazoa"/>
        </authorList>
    </citation>
    <scope>IDENTIFICATION</scope>
    <source>
        <strain evidence="14">USDA</strain>
    </source>
</reference>
<feature type="compositionally biased region" description="Low complexity" evidence="11">
    <location>
        <begin position="592"/>
        <end position="603"/>
    </location>
</feature>
<dbReference type="Gene3D" id="1.20.1070.10">
    <property type="entry name" value="Rhodopsin 7-helix transmembrane proteins"/>
    <property type="match status" value="1"/>
</dbReference>
<evidence type="ECO:0000259" key="13">
    <source>
        <dbReference type="PROSITE" id="PS50262"/>
    </source>
</evidence>
<keyword evidence="7 12" id="KW-0472">Membrane</keyword>
<feature type="transmembrane region" description="Helical" evidence="12">
    <location>
        <begin position="148"/>
        <end position="172"/>
    </location>
</feature>
<feature type="compositionally biased region" description="Polar residues" evidence="11">
    <location>
        <begin position="623"/>
        <end position="645"/>
    </location>
</feature>
<dbReference type="VEuPathDB" id="VectorBase:SCAU014009"/>
<feature type="transmembrane region" description="Helical" evidence="12">
    <location>
        <begin position="31"/>
        <end position="58"/>
    </location>
</feature>
<feature type="transmembrane region" description="Helical" evidence="12">
    <location>
        <begin position="199"/>
        <end position="222"/>
    </location>
</feature>
<name>A0A1I8Q593_STOCA</name>
<feature type="region of interest" description="Disordered" evidence="11">
    <location>
        <begin position="468"/>
        <end position="533"/>
    </location>
</feature>
<evidence type="ECO:0000256" key="9">
    <source>
        <dbReference type="ARBA" id="ARBA00023224"/>
    </source>
</evidence>
<comment type="similarity">
    <text evidence="2 10">Belongs to the G-protein coupled receptor 1 family.</text>
</comment>
<comment type="subcellular location">
    <subcellularLocation>
        <location evidence="1">Cell membrane</location>
        <topology evidence="1">Multi-pass membrane protein</topology>
    </subcellularLocation>
</comment>
<dbReference type="PRINTS" id="PR00237">
    <property type="entry name" value="GPCRRHODOPSN"/>
</dbReference>
<evidence type="ECO:0000256" key="10">
    <source>
        <dbReference type="RuleBase" id="RU000688"/>
    </source>
</evidence>
<evidence type="ECO:0000256" key="1">
    <source>
        <dbReference type="ARBA" id="ARBA00004651"/>
    </source>
</evidence>
<dbReference type="PROSITE" id="PS50262">
    <property type="entry name" value="G_PROTEIN_RECEP_F1_2"/>
    <property type="match status" value="1"/>
</dbReference>
<dbReference type="PANTHER" id="PTHR24228:SF63">
    <property type="entry name" value="G-PROTEIN COUPLED RECEPTOR MOODY"/>
    <property type="match status" value="1"/>
</dbReference>
<feature type="transmembrane region" description="Helical" evidence="12">
    <location>
        <begin position="110"/>
        <end position="128"/>
    </location>
</feature>
<evidence type="ECO:0000256" key="6">
    <source>
        <dbReference type="ARBA" id="ARBA00023040"/>
    </source>
</evidence>
<dbReference type="PANTHER" id="PTHR24228">
    <property type="entry name" value="B2 BRADYKININ RECEPTOR/ANGIOTENSIN II RECEPTOR"/>
    <property type="match status" value="1"/>
</dbReference>
<evidence type="ECO:0000256" key="7">
    <source>
        <dbReference type="ARBA" id="ARBA00023136"/>
    </source>
</evidence>
<evidence type="ECO:0000313" key="14">
    <source>
        <dbReference type="EnsemblMetazoa" id="SCAU014009-PA"/>
    </source>
</evidence>
<keyword evidence="3" id="KW-1003">Cell membrane</keyword>
<dbReference type="GO" id="GO:0004930">
    <property type="term" value="F:G protein-coupled receptor activity"/>
    <property type="evidence" value="ECO:0007669"/>
    <property type="project" value="UniProtKB-KW"/>
</dbReference>
<organism evidence="14 15">
    <name type="scientific">Stomoxys calcitrans</name>
    <name type="common">Stable fly</name>
    <name type="synonym">Conops calcitrans</name>
    <dbReference type="NCBI Taxonomy" id="35570"/>
    <lineage>
        <taxon>Eukaryota</taxon>
        <taxon>Metazoa</taxon>
        <taxon>Ecdysozoa</taxon>
        <taxon>Arthropoda</taxon>
        <taxon>Hexapoda</taxon>
        <taxon>Insecta</taxon>
        <taxon>Pterygota</taxon>
        <taxon>Neoptera</taxon>
        <taxon>Endopterygota</taxon>
        <taxon>Diptera</taxon>
        <taxon>Brachycera</taxon>
        <taxon>Muscomorpha</taxon>
        <taxon>Muscoidea</taxon>
        <taxon>Muscidae</taxon>
        <taxon>Stomoxys</taxon>
    </lineage>
</organism>
<gene>
    <name evidence="14" type="primary">106083909</name>
</gene>
<feature type="transmembrane region" description="Helical" evidence="12">
    <location>
        <begin position="70"/>
        <end position="90"/>
    </location>
</feature>
<dbReference type="PROSITE" id="PS00237">
    <property type="entry name" value="G_PROTEIN_RECEP_F1_1"/>
    <property type="match status" value="1"/>
</dbReference>
<dbReference type="InterPro" id="IPR000276">
    <property type="entry name" value="GPCR_Rhodpsn"/>
</dbReference>
<proteinExistence type="inferred from homology"/>
<evidence type="ECO:0000256" key="12">
    <source>
        <dbReference type="SAM" id="Phobius"/>
    </source>
</evidence>
<evidence type="ECO:0000256" key="3">
    <source>
        <dbReference type="ARBA" id="ARBA00022475"/>
    </source>
</evidence>
<dbReference type="AlphaFoldDB" id="A0A1I8Q593"/>
<evidence type="ECO:0000256" key="5">
    <source>
        <dbReference type="ARBA" id="ARBA00022989"/>
    </source>
</evidence>
<dbReference type="STRING" id="35570.A0A1I8Q593"/>
<dbReference type="Proteomes" id="UP000095300">
    <property type="component" value="Unassembled WGS sequence"/>
</dbReference>
<feature type="region of interest" description="Disordered" evidence="11">
    <location>
        <begin position="622"/>
        <end position="654"/>
    </location>
</feature>